<name>A0ABN9B929_9NEOB</name>
<evidence type="ECO:0000313" key="2">
    <source>
        <dbReference type="Proteomes" id="UP001162483"/>
    </source>
</evidence>
<protein>
    <submittedName>
        <fullName evidence="1">Uncharacterized protein</fullName>
    </submittedName>
</protein>
<accession>A0ABN9B929</accession>
<reference evidence="1" key="1">
    <citation type="submission" date="2023-05" db="EMBL/GenBank/DDBJ databases">
        <authorList>
            <person name="Stuckert A."/>
        </authorList>
    </citation>
    <scope>NUCLEOTIDE SEQUENCE</scope>
</reference>
<feature type="non-terminal residue" evidence="1">
    <location>
        <position position="1"/>
    </location>
</feature>
<keyword evidence="2" id="KW-1185">Reference proteome</keyword>
<gene>
    <name evidence="1" type="ORF">SPARVUS_LOCUS2411960</name>
</gene>
<proteinExistence type="predicted"/>
<sequence length="50" mass="5389">PFINGLRIPCLCVLPVSARHCDPVPAVSLDTAETQIAVQDLCARSRSCDH</sequence>
<organism evidence="1 2">
    <name type="scientific">Staurois parvus</name>
    <dbReference type="NCBI Taxonomy" id="386267"/>
    <lineage>
        <taxon>Eukaryota</taxon>
        <taxon>Metazoa</taxon>
        <taxon>Chordata</taxon>
        <taxon>Craniata</taxon>
        <taxon>Vertebrata</taxon>
        <taxon>Euteleostomi</taxon>
        <taxon>Amphibia</taxon>
        <taxon>Batrachia</taxon>
        <taxon>Anura</taxon>
        <taxon>Neobatrachia</taxon>
        <taxon>Ranoidea</taxon>
        <taxon>Ranidae</taxon>
        <taxon>Staurois</taxon>
    </lineage>
</organism>
<comment type="caution">
    <text evidence="1">The sequence shown here is derived from an EMBL/GenBank/DDBJ whole genome shotgun (WGS) entry which is preliminary data.</text>
</comment>
<evidence type="ECO:0000313" key="1">
    <source>
        <dbReference type="EMBL" id="CAI9544076.1"/>
    </source>
</evidence>
<dbReference type="EMBL" id="CATNWA010002916">
    <property type="protein sequence ID" value="CAI9544076.1"/>
    <property type="molecule type" value="Genomic_DNA"/>
</dbReference>
<dbReference type="Proteomes" id="UP001162483">
    <property type="component" value="Unassembled WGS sequence"/>
</dbReference>